<organism evidence="3 4">
    <name type="scientific">Mytilus coruscus</name>
    <name type="common">Sea mussel</name>
    <dbReference type="NCBI Taxonomy" id="42192"/>
    <lineage>
        <taxon>Eukaryota</taxon>
        <taxon>Metazoa</taxon>
        <taxon>Spiralia</taxon>
        <taxon>Lophotrochozoa</taxon>
        <taxon>Mollusca</taxon>
        <taxon>Bivalvia</taxon>
        <taxon>Autobranchia</taxon>
        <taxon>Pteriomorphia</taxon>
        <taxon>Mytilida</taxon>
        <taxon>Mytiloidea</taxon>
        <taxon>Mytilidae</taxon>
        <taxon>Mytilinae</taxon>
        <taxon>Mytilus</taxon>
    </lineage>
</organism>
<name>A0A6J8A203_MYTCO</name>
<accession>A0A6J8A203</accession>
<protein>
    <submittedName>
        <fullName evidence="3">ALCAM</fullName>
    </submittedName>
</protein>
<sequence>MPADSPMTTTKHMNYSSSSLAITSRKHGTVTALQSVTTNKTTAFNYFILPKAAYDTTSSIPSNDISYRTTTYSTQQTTTAQRIVEGDNITVVCRGYVGKPPATHDFKKYLNGKMVPKQGTVTTTSTSEMPENCSYYRTSNFTFQVTAQDNKAVIRCVVNSSNGRAGYVCRNGTNRRATTNKTTAFNYFILTKTAYDTTSSIPSNDISYRTTTYSTQQTTTAQRIVEGDNITVVCRGYVGKPPATHDFKKYLNGKMVPKQCTVTTTSTSEMPENCSYYRTSNFTFQVTAQDNKAVIRCVVNSSMEEPDMYVETEPIEVYCK</sequence>
<feature type="domain" description="CD80-like immunoglobulin C2-set" evidence="2">
    <location>
        <begin position="222"/>
        <end position="303"/>
    </location>
</feature>
<proteinExistence type="predicted"/>
<dbReference type="AlphaFoldDB" id="A0A6J8A203"/>
<dbReference type="Gene3D" id="2.60.40.10">
    <property type="entry name" value="Immunoglobulins"/>
    <property type="match status" value="2"/>
</dbReference>
<dbReference type="InterPro" id="IPR013783">
    <property type="entry name" value="Ig-like_fold"/>
</dbReference>
<dbReference type="EMBL" id="CACVKT020000554">
    <property type="protein sequence ID" value="CAC5360257.1"/>
    <property type="molecule type" value="Genomic_DNA"/>
</dbReference>
<feature type="domain" description="CD80-like immunoglobulin C2-set" evidence="2">
    <location>
        <begin position="81"/>
        <end position="164"/>
    </location>
</feature>
<evidence type="ECO:0000256" key="1">
    <source>
        <dbReference type="ARBA" id="ARBA00023157"/>
    </source>
</evidence>
<evidence type="ECO:0000313" key="3">
    <source>
        <dbReference type="EMBL" id="CAC5360257.1"/>
    </source>
</evidence>
<evidence type="ECO:0000259" key="2">
    <source>
        <dbReference type="Pfam" id="PF08205"/>
    </source>
</evidence>
<dbReference type="Proteomes" id="UP000507470">
    <property type="component" value="Unassembled WGS sequence"/>
</dbReference>
<dbReference type="SUPFAM" id="SSF48726">
    <property type="entry name" value="Immunoglobulin"/>
    <property type="match status" value="1"/>
</dbReference>
<dbReference type="InterPro" id="IPR036179">
    <property type="entry name" value="Ig-like_dom_sf"/>
</dbReference>
<evidence type="ECO:0000313" key="4">
    <source>
        <dbReference type="Proteomes" id="UP000507470"/>
    </source>
</evidence>
<keyword evidence="1" id="KW-1015">Disulfide bond</keyword>
<dbReference type="InterPro" id="IPR013162">
    <property type="entry name" value="CD80_C2-set"/>
</dbReference>
<dbReference type="OrthoDB" id="6158624at2759"/>
<reference evidence="3 4" key="1">
    <citation type="submission" date="2020-06" db="EMBL/GenBank/DDBJ databases">
        <authorList>
            <person name="Li R."/>
            <person name="Bekaert M."/>
        </authorList>
    </citation>
    <scope>NUCLEOTIDE SEQUENCE [LARGE SCALE GENOMIC DNA]</scope>
    <source>
        <strain evidence="4">wild</strain>
    </source>
</reference>
<dbReference type="Pfam" id="PF08205">
    <property type="entry name" value="C2-set_2"/>
    <property type="match status" value="2"/>
</dbReference>
<gene>
    <name evidence="3" type="ORF">MCOR_2799</name>
</gene>
<keyword evidence="4" id="KW-1185">Reference proteome</keyword>